<evidence type="ECO:0000256" key="7">
    <source>
        <dbReference type="ARBA" id="ARBA00022958"/>
    </source>
</evidence>
<evidence type="ECO:0000256" key="4">
    <source>
        <dbReference type="ARBA" id="ARBA00022692"/>
    </source>
</evidence>
<keyword evidence="5" id="KW-0631">Potassium channel</keyword>
<dbReference type="AlphaFoldDB" id="A0A1X6P969"/>
<dbReference type="EMBL" id="KV918840">
    <property type="protein sequence ID" value="OSX77377.1"/>
    <property type="molecule type" value="Genomic_DNA"/>
</dbReference>
<evidence type="ECO:0000256" key="9">
    <source>
        <dbReference type="ARBA" id="ARBA00023065"/>
    </source>
</evidence>
<dbReference type="SMART" id="SM00100">
    <property type="entry name" value="cNMP"/>
    <property type="match status" value="1"/>
</dbReference>
<dbReference type="InterPro" id="IPR005821">
    <property type="entry name" value="Ion_trans_dom"/>
</dbReference>
<feature type="transmembrane region" description="Helical" evidence="13">
    <location>
        <begin position="261"/>
        <end position="279"/>
    </location>
</feature>
<dbReference type="InterPro" id="IPR003938">
    <property type="entry name" value="K_chnl_volt-dep_EAG/ELK/ERG"/>
</dbReference>
<protein>
    <recommendedName>
        <fullName evidence="14">Cyclic nucleotide-binding domain-containing protein</fullName>
    </recommendedName>
</protein>
<dbReference type="InterPro" id="IPR014710">
    <property type="entry name" value="RmlC-like_jellyroll"/>
</dbReference>
<dbReference type="InterPro" id="IPR018490">
    <property type="entry name" value="cNMP-bd_dom_sf"/>
</dbReference>
<feature type="compositionally biased region" description="Gly residues" evidence="12">
    <location>
        <begin position="808"/>
        <end position="822"/>
    </location>
</feature>
<dbReference type="Gene3D" id="1.10.287.70">
    <property type="match status" value="1"/>
</dbReference>
<feature type="region of interest" description="Disordered" evidence="12">
    <location>
        <begin position="796"/>
        <end position="826"/>
    </location>
</feature>
<dbReference type="Gene3D" id="2.60.120.10">
    <property type="entry name" value="Jelly Rolls"/>
    <property type="match status" value="1"/>
</dbReference>
<feature type="compositionally biased region" description="Gly residues" evidence="12">
    <location>
        <begin position="92"/>
        <end position="104"/>
    </location>
</feature>
<reference evidence="15 16" key="1">
    <citation type="submission" date="2017-03" db="EMBL/GenBank/DDBJ databases">
        <title>WGS assembly of Porphyra umbilicalis.</title>
        <authorList>
            <person name="Brawley S.H."/>
            <person name="Blouin N.A."/>
            <person name="Ficko-Blean E."/>
            <person name="Wheeler G.L."/>
            <person name="Lohr M."/>
            <person name="Goodson H.V."/>
            <person name="Jenkins J.W."/>
            <person name="Blaby-Haas C.E."/>
            <person name="Helliwell K.E."/>
            <person name="Chan C."/>
            <person name="Marriage T."/>
            <person name="Bhattacharya D."/>
            <person name="Klein A.S."/>
            <person name="Badis Y."/>
            <person name="Brodie J."/>
            <person name="Cao Y."/>
            <person name="Collen J."/>
            <person name="Dittami S.M."/>
            <person name="Gachon C.M."/>
            <person name="Green B.R."/>
            <person name="Karpowicz S."/>
            <person name="Kim J.W."/>
            <person name="Kudahl U."/>
            <person name="Lin S."/>
            <person name="Michel G."/>
            <person name="Mittag M."/>
            <person name="Olson B.J."/>
            <person name="Pangilinan J."/>
            <person name="Peng Y."/>
            <person name="Qiu H."/>
            <person name="Shu S."/>
            <person name="Singer J.T."/>
            <person name="Smith A.G."/>
            <person name="Sprecher B.N."/>
            <person name="Wagner V."/>
            <person name="Wang W."/>
            <person name="Wang Z.-Y."/>
            <person name="Yan J."/>
            <person name="Yarish C."/>
            <person name="Zoeuner-Riek S."/>
            <person name="Zhuang Y."/>
            <person name="Zou Y."/>
            <person name="Lindquist E.A."/>
            <person name="Grimwood J."/>
            <person name="Barry K."/>
            <person name="Rokhsar D.S."/>
            <person name="Schmutz J."/>
            <person name="Stiller J.W."/>
            <person name="Grossman A.R."/>
            <person name="Prochnik S.E."/>
        </authorList>
    </citation>
    <scope>NUCLEOTIDE SEQUENCE [LARGE SCALE GENOMIC DNA]</scope>
    <source>
        <strain evidence="15">4086291</strain>
    </source>
</reference>
<dbReference type="Pfam" id="PF00520">
    <property type="entry name" value="Ion_trans"/>
    <property type="match status" value="1"/>
</dbReference>
<keyword evidence="7" id="KW-0630">Potassium</keyword>
<feature type="region of interest" description="Disordered" evidence="12">
    <location>
        <begin position="24"/>
        <end position="71"/>
    </location>
</feature>
<keyword evidence="4 13" id="KW-0812">Transmembrane</keyword>
<proteinExistence type="predicted"/>
<evidence type="ECO:0000256" key="1">
    <source>
        <dbReference type="ARBA" id="ARBA00004141"/>
    </source>
</evidence>
<dbReference type="SUPFAM" id="SSF51206">
    <property type="entry name" value="cAMP-binding domain-like"/>
    <property type="match status" value="1"/>
</dbReference>
<dbReference type="FunFam" id="1.10.287.70:FF:000123">
    <property type="entry name" value="Potassium channel KAT3"/>
    <property type="match status" value="1"/>
</dbReference>
<keyword evidence="6" id="KW-0851">Voltage-gated channel</keyword>
<evidence type="ECO:0000259" key="14">
    <source>
        <dbReference type="PROSITE" id="PS50042"/>
    </source>
</evidence>
<evidence type="ECO:0000256" key="3">
    <source>
        <dbReference type="ARBA" id="ARBA00022538"/>
    </source>
</evidence>
<feature type="compositionally biased region" description="Polar residues" evidence="12">
    <location>
        <begin position="155"/>
        <end position="166"/>
    </location>
</feature>
<evidence type="ECO:0000313" key="15">
    <source>
        <dbReference type="EMBL" id="OSX77377.1"/>
    </source>
</evidence>
<keyword evidence="8 13" id="KW-1133">Transmembrane helix</keyword>
<feature type="domain" description="Cyclic nucleotide-binding" evidence="14">
    <location>
        <begin position="546"/>
        <end position="710"/>
    </location>
</feature>
<dbReference type="PANTHER" id="PTHR10217:SF435">
    <property type="entry name" value="POTASSIUM VOLTAGE-GATED CHANNEL PROTEIN EAG"/>
    <property type="match status" value="1"/>
</dbReference>
<keyword evidence="16" id="KW-1185">Reference proteome</keyword>
<dbReference type="GO" id="GO:0005886">
    <property type="term" value="C:plasma membrane"/>
    <property type="evidence" value="ECO:0007669"/>
    <property type="project" value="TreeGrafter"/>
</dbReference>
<dbReference type="InterPro" id="IPR000595">
    <property type="entry name" value="cNMP-bd_dom"/>
</dbReference>
<keyword evidence="2" id="KW-0813">Transport</keyword>
<dbReference type="Gene3D" id="1.10.287.630">
    <property type="entry name" value="Helix hairpin bin"/>
    <property type="match status" value="1"/>
</dbReference>
<keyword evidence="3" id="KW-0633">Potassium transport</keyword>
<dbReference type="InterPro" id="IPR050818">
    <property type="entry name" value="KCNH_animal-type"/>
</dbReference>
<feature type="region of interest" description="Disordered" evidence="12">
    <location>
        <begin position="92"/>
        <end position="166"/>
    </location>
</feature>
<feature type="transmembrane region" description="Helical" evidence="13">
    <location>
        <begin position="226"/>
        <end position="249"/>
    </location>
</feature>
<dbReference type="Proteomes" id="UP000218209">
    <property type="component" value="Unassembled WGS sequence"/>
</dbReference>
<evidence type="ECO:0000256" key="11">
    <source>
        <dbReference type="ARBA" id="ARBA00023303"/>
    </source>
</evidence>
<feature type="compositionally biased region" description="Low complexity" evidence="12">
    <location>
        <begin position="140"/>
        <end position="154"/>
    </location>
</feature>
<feature type="compositionally biased region" description="Low complexity" evidence="12">
    <location>
        <begin position="39"/>
        <end position="57"/>
    </location>
</feature>
<comment type="subcellular location">
    <subcellularLocation>
        <location evidence="1">Membrane</location>
        <topology evidence="1">Multi-pass membrane protein</topology>
    </subcellularLocation>
</comment>
<dbReference type="CDD" id="cd00038">
    <property type="entry name" value="CAP_ED"/>
    <property type="match status" value="1"/>
</dbReference>
<keyword evidence="10 13" id="KW-0472">Membrane</keyword>
<evidence type="ECO:0000256" key="8">
    <source>
        <dbReference type="ARBA" id="ARBA00022989"/>
    </source>
</evidence>
<dbReference type="GO" id="GO:0034702">
    <property type="term" value="C:monoatomic ion channel complex"/>
    <property type="evidence" value="ECO:0007669"/>
    <property type="project" value="UniProtKB-KW"/>
</dbReference>
<evidence type="ECO:0000313" key="16">
    <source>
        <dbReference type="Proteomes" id="UP000218209"/>
    </source>
</evidence>
<dbReference type="GO" id="GO:0005249">
    <property type="term" value="F:voltage-gated potassium channel activity"/>
    <property type="evidence" value="ECO:0007669"/>
    <property type="project" value="InterPro"/>
</dbReference>
<feature type="transmembrane region" description="Helical" evidence="13">
    <location>
        <begin position="443"/>
        <end position="467"/>
    </location>
</feature>
<dbReference type="GO" id="GO:0042391">
    <property type="term" value="P:regulation of membrane potential"/>
    <property type="evidence" value="ECO:0007669"/>
    <property type="project" value="TreeGrafter"/>
</dbReference>
<name>A0A1X6P969_PORUM</name>
<evidence type="ECO:0000256" key="2">
    <source>
        <dbReference type="ARBA" id="ARBA00022448"/>
    </source>
</evidence>
<organism evidence="15 16">
    <name type="scientific">Porphyra umbilicalis</name>
    <name type="common">Purple laver</name>
    <name type="synonym">Red alga</name>
    <dbReference type="NCBI Taxonomy" id="2786"/>
    <lineage>
        <taxon>Eukaryota</taxon>
        <taxon>Rhodophyta</taxon>
        <taxon>Bangiophyceae</taxon>
        <taxon>Bangiales</taxon>
        <taxon>Bangiaceae</taxon>
        <taxon>Porphyra</taxon>
    </lineage>
</organism>
<feature type="transmembrane region" description="Helical" evidence="13">
    <location>
        <begin position="411"/>
        <end position="431"/>
    </location>
</feature>
<sequence>MYRLSRMYKRHLDERHRSLEVSPLDVWSGDDSGGVSQTRAPSSSGRAGSRVARSTGRTIRRGRSGAGAGGGLGSIAAASSYPELLASLSGGGGGGGTGGVGSPRGGTAVARGTAGRDDDARGRAEARRHGCNRSDGALMSTGDSSDTLSGSATTPQAGSGVNGGRTDSSSDAALLVKDQVNVALQAVADKKHGGYALRHRSASAAASGWFGIYFDPTGGFRRFWDAVLCVLLLYVATFSVFVYCFYARLTPSSFFFWMERVMDAAFATDILLCFVTGYVRHDRVMETRGKVIAARYSRTWLVPDILSTLPWDALSLAFSSESGVLFKLLRFLRLLRLSKLVSLFRRARMRNSFTRVEVRMHIKYAYLRMLYLLGMVLLLAHWIGCLFYFIGSLHEDGEDSWLLQDDIPDDLFGRWVASVFFSAATVTTIGYGDITPRNTRERCYTVIVMFMGAACFAYVITNVASLVSELSVNSMYHRTQMDQLSDYARLRKLPSSLAFDIRRYFQHRYERLRIANEKQLLDAMSPDLRAQVMAYTYGKALSRATLLRDLPPAALAAVCSQARELFFRPDELVYRAGDTADALYVLMHGEATLEIPDDGGDRDRSTGSEGGMDAFDDRLGLDGAGAGSGTNRGRVSRDGDDGGGGGGGGEGGDFSARSTSGRSDGVVQLRVGDVFGEDELLFSRPRTMQAVCGTYCEIAAVSREAVLATLSDYPDVLAVHRGEEAARLWVRAINIAEDQVRFWHLARRIRAAAVARSATRARHGDAVSGSAGVPLTTLPAAAASLAAAAAAAMTTHPASHPVRDGRHGGGGGDGGGGDGGKAAWGSGLRSAARSAAVANANASADGRGGGGGHDSRVAAGEADMTALRGAAGPVPVAV</sequence>
<feature type="compositionally biased region" description="Basic and acidic residues" evidence="12">
    <location>
        <begin position="114"/>
        <end position="128"/>
    </location>
</feature>
<feature type="region of interest" description="Disordered" evidence="12">
    <location>
        <begin position="594"/>
        <end position="661"/>
    </location>
</feature>
<evidence type="ECO:0000256" key="10">
    <source>
        <dbReference type="ARBA" id="ARBA00023136"/>
    </source>
</evidence>
<dbReference type="PRINTS" id="PR01463">
    <property type="entry name" value="EAGCHANLFMLY"/>
</dbReference>
<keyword evidence="9" id="KW-0406">Ion transport</keyword>
<evidence type="ECO:0000256" key="5">
    <source>
        <dbReference type="ARBA" id="ARBA00022826"/>
    </source>
</evidence>
<dbReference type="PROSITE" id="PS50042">
    <property type="entry name" value="CNMP_BINDING_3"/>
    <property type="match status" value="1"/>
</dbReference>
<gene>
    <name evidence="15" type="ORF">BU14_0151s0018</name>
</gene>
<evidence type="ECO:0000256" key="6">
    <source>
        <dbReference type="ARBA" id="ARBA00022882"/>
    </source>
</evidence>
<feature type="compositionally biased region" description="Gly residues" evidence="12">
    <location>
        <begin position="642"/>
        <end position="652"/>
    </location>
</feature>
<dbReference type="OrthoDB" id="426293at2759"/>
<evidence type="ECO:0000256" key="13">
    <source>
        <dbReference type="SAM" id="Phobius"/>
    </source>
</evidence>
<keyword evidence="11" id="KW-0407">Ion channel</keyword>
<feature type="transmembrane region" description="Helical" evidence="13">
    <location>
        <begin position="365"/>
        <end position="391"/>
    </location>
</feature>
<dbReference type="PANTHER" id="PTHR10217">
    <property type="entry name" value="VOLTAGE AND LIGAND GATED POTASSIUM CHANNEL"/>
    <property type="match status" value="1"/>
</dbReference>
<accession>A0A1X6P969</accession>
<dbReference type="SUPFAM" id="SSF81324">
    <property type="entry name" value="Voltage-gated potassium channels"/>
    <property type="match status" value="1"/>
</dbReference>
<evidence type="ECO:0000256" key="12">
    <source>
        <dbReference type="SAM" id="MobiDB-lite"/>
    </source>
</evidence>